<dbReference type="AlphaFoldDB" id="K0SMF0"/>
<evidence type="ECO:0000313" key="3">
    <source>
        <dbReference type="Proteomes" id="UP000266841"/>
    </source>
</evidence>
<name>K0SMF0_THAOC</name>
<dbReference type="EMBL" id="AGNL01013021">
    <property type="protein sequence ID" value="EJK67488.1"/>
    <property type="molecule type" value="Genomic_DNA"/>
</dbReference>
<dbReference type="Proteomes" id="UP000266841">
    <property type="component" value="Unassembled WGS sequence"/>
</dbReference>
<feature type="region of interest" description="Disordered" evidence="1">
    <location>
        <begin position="113"/>
        <end position="132"/>
    </location>
</feature>
<keyword evidence="3" id="KW-1185">Reference proteome</keyword>
<dbReference type="eggNOG" id="ENOG502SWTB">
    <property type="taxonomic scope" value="Eukaryota"/>
</dbReference>
<sequence length="165" mass="17739">MSGTGTASGQPPVAVEDRPLLGFAPVDLHEDERARRHYMTPSSALSARDFIFPICHDAELYERVKEVQASRRMMARDLVDESLMEIIRAEGAEIGKAPQVDLLDAVLSGGGGKGDAVPGSAGGKDKSDDKEAKKELMRMVGASLLDGDVEAMWPGCNPVMRPSWS</sequence>
<feature type="compositionally biased region" description="Basic and acidic residues" evidence="1">
    <location>
        <begin position="123"/>
        <end position="132"/>
    </location>
</feature>
<evidence type="ECO:0000256" key="1">
    <source>
        <dbReference type="SAM" id="MobiDB-lite"/>
    </source>
</evidence>
<comment type="caution">
    <text evidence="2">The sequence shown here is derived from an EMBL/GenBank/DDBJ whole genome shotgun (WGS) entry which is preliminary data.</text>
</comment>
<accession>K0SMF0</accession>
<proteinExistence type="predicted"/>
<gene>
    <name evidence="2" type="ORF">THAOC_11470</name>
</gene>
<protein>
    <submittedName>
        <fullName evidence="2">Uncharacterized protein</fullName>
    </submittedName>
</protein>
<reference evidence="2 3" key="1">
    <citation type="journal article" date="2012" name="Genome Biol.">
        <title>Genome and low-iron response of an oceanic diatom adapted to chronic iron limitation.</title>
        <authorList>
            <person name="Lommer M."/>
            <person name="Specht M."/>
            <person name="Roy A.S."/>
            <person name="Kraemer L."/>
            <person name="Andreson R."/>
            <person name="Gutowska M.A."/>
            <person name="Wolf J."/>
            <person name="Bergner S.V."/>
            <person name="Schilhabel M.B."/>
            <person name="Klostermeier U.C."/>
            <person name="Beiko R.G."/>
            <person name="Rosenstiel P."/>
            <person name="Hippler M."/>
            <person name="Laroche J."/>
        </authorList>
    </citation>
    <scope>NUCLEOTIDE SEQUENCE [LARGE SCALE GENOMIC DNA]</scope>
    <source>
        <strain evidence="2 3">CCMP1005</strain>
    </source>
</reference>
<evidence type="ECO:0000313" key="2">
    <source>
        <dbReference type="EMBL" id="EJK67488.1"/>
    </source>
</evidence>
<organism evidence="2 3">
    <name type="scientific">Thalassiosira oceanica</name>
    <name type="common">Marine diatom</name>
    <dbReference type="NCBI Taxonomy" id="159749"/>
    <lineage>
        <taxon>Eukaryota</taxon>
        <taxon>Sar</taxon>
        <taxon>Stramenopiles</taxon>
        <taxon>Ochrophyta</taxon>
        <taxon>Bacillariophyta</taxon>
        <taxon>Coscinodiscophyceae</taxon>
        <taxon>Thalassiosirophycidae</taxon>
        <taxon>Thalassiosirales</taxon>
        <taxon>Thalassiosiraceae</taxon>
        <taxon>Thalassiosira</taxon>
    </lineage>
</organism>
<dbReference type="OrthoDB" id="10611150at2759"/>